<evidence type="ECO:0000256" key="1">
    <source>
        <dbReference type="SAM" id="Phobius"/>
    </source>
</evidence>
<name>A0A6V7VVJ6_MELEN</name>
<keyword evidence="1" id="KW-0472">Membrane</keyword>
<dbReference type="EMBL" id="CAJEWN010000318">
    <property type="protein sequence ID" value="CAD2178428.1"/>
    <property type="molecule type" value="Genomic_DNA"/>
</dbReference>
<feature type="transmembrane region" description="Helical" evidence="1">
    <location>
        <begin position="15"/>
        <end position="34"/>
    </location>
</feature>
<dbReference type="AlphaFoldDB" id="A0A6V7VVJ6"/>
<dbReference type="Proteomes" id="UP000580250">
    <property type="component" value="Unassembled WGS sequence"/>
</dbReference>
<organism evidence="2 3">
    <name type="scientific">Meloidogyne enterolobii</name>
    <name type="common">Root-knot nematode worm</name>
    <name type="synonym">Meloidogyne mayaguensis</name>
    <dbReference type="NCBI Taxonomy" id="390850"/>
    <lineage>
        <taxon>Eukaryota</taxon>
        <taxon>Metazoa</taxon>
        <taxon>Ecdysozoa</taxon>
        <taxon>Nematoda</taxon>
        <taxon>Chromadorea</taxon>
        <taxon>Rhabditida</taxon>
        <taxon>Tylenchina</taxon>
        <taxon>Tylenchomorpha</taxon>
        <taxon>Tylenchoidea</taxon>
        <taxon>Meloidogynidae</taxon>
        <taxon>Meloidogyninae</taxon>
        <taxon>Meloidogyne</taxon>
    </lineage>
</organism>
<evidence type="ECO:0000313" key="2">
    <source>
        <dbReference type="EMBL" id="CAD2178428.1"/>
    </source>
</evidence>
<keyword evidence="1" id="KW-0812">Transmembrane</keyword>
<keyword evidence="1" id="KW-1133">Transmembrane helix</keyword>
<accession>A0A6V7VVJ6</accession>
<protein>
    <submittedName>
        <fullName evidence="2">Uncharacterized protein</fullName>
    </submittedName>
</protein>
<reference evidence="2 3" key="1">
    <citation type="submission" date="2020-08" db="EMBL/GenBank/DDBJ databases">
        <authorList>
            <person name="Koutsovoulos G."/>
            <person name="Danchin GJ E."/>
        </authorList>
    </citation>
    <scope>NUCLEOTIDE SEQUENCE [LARGE SCALE GENOMIC DNA]</scope>
</reference>
<gene>
    <name evidence="2" type="ORF">MENT_LOCUS30366</name>
</gene>
<proteinExistence type="predicted"/>
<sequence length="88" mass="10228">MEDRLPLFLNIYNKIILKILILILFINSVNSNYIKRNKRLTQVWSNNNYELSSSSLFDCRQPGKECLHDGICSKNGLNCENTFSKLIC</sequence>
<comment type="caution">
    <text evidence="2">The sequence shown here is derived from an EMBL/GenBank/DDBJ whole genome shotgun (WGS) entry which is preliminary data.</text>
</comment>
<evidence type="ECO:0000313" key="3">
    <source>
        <dbReference type="Proteomes" id="UP000580250"/>
    </source>
</evidence>